<dbReference type="InterPro" id="IPR008201">
    <property type="entry name" value="HepT-like"/>
</dbReference>
<dbReference type="GO" id="GO:0110001">
    <property type="term" value="C:toxin-antitoxin complex"/>
    <property type="evidence" value="ECO:0007669"/>
    <property type="project" value="InterPro"/>
</dbReference>
<evidence type="ECO:0000256" key="2">
    <source>
        <dbReference type="ARBA" id="ARBA00022649"/>
    </source>
</evidence>
<dbReference type="InterPro" id="IPR051813">
    <property type="entry name" value="HepT_RNase_toxin"/>
</dbReference>
<keyword evidence="2" id="KW-1277">Toxin-antitoxin system</keyword>
<proteinExistence type="predicted"/>
<reference evidence="7" key="1">
    <citation type="submission" date="2023-02" db="EMBL/GenBank/DDBJ databases">
        <title>NDM-1 &amp; ACT-7 co producing ST 133 Enterobacter.</title>
        <authorList>
            <person name="Halder G."/>
            <person name="Chaudhuri B."/>
            <person name="Dutta S."/>
        </authorList>
    </citation>
    <scope>NUCLEOTIDE SEQUENCE</scope>
    <source>
        <strain evidence="7">PEER 323</strain>
    </source>
</reference>
<sequence length="133" mass="15236">MSENRLPDYLDHIQQAATDARSFVEGMAKDDFLADKRTQQAVIMSLIVIGEAATKVMDGYVEFTQAHADVPWRSMRNMRNRMAHGYFDINLDVVWETVQEWLPALLQQLPAVRQDADDEDRSDNCERGISDDC</sequence>
<dbReference type="Pfam" id="PF01934">
    <property type="entry name" value="HepT-like"/>
    <property type="match status" value="1"/>
</dbReference>
<keyword evidence="1" id="KW-0597">Phosphoprotein</keyword>
<accession>A0AAE4EBA7</accession>
<evidence type="ECO:0000313" key="8">
    <source>
        <dbReference type="Proteomes" id="UP001182277"/>
    </source>
</evidence>
<dbReference type="PANTHER" id="PTHR34139">
    <property type="entry name" value="UPF0331 PROTEIN MJ0127"/>
    <property type="match status" value="1"/>
</dbReference>
<name>A0AAE4EBA7_9ENTR</name>
<evidence type="ECO:0000256" key="1">
    <source>
        <dbReference type="ARBA" id="ARBA00022553"/>
    </source>
</evidence>
<evidence type="ECO:0000256" key="6">
    <source>
        <dbReference type="SAM" id="MobiDB-lite"/>
    </source>
</evidence>
<dbReference type="RefSeq" id="WP_310851604.1">
    <property type="nucleotide sequence ID" value="NZ_JARDRS010000095.1"/>
</dbReference>
<gene>
    <name evidence="7" type="ORF">PTZ61_27665</name>
</gene>
<evidence type="ECO:0000313" key="7">
    <source>
        <dbReference type="EMBL" id="MDS0022428.1"/>
    </source>
</evidence>
<feature type="region of interest" description="Disordered" evidence="6">
    <location>
        <begin position="113"/>
        <end position="133"/>
    </location>
</feature>
<dbReference type="GO" id="GO:0004540">
    <property type="term" value="F:RNA nuclease activity"/>
    <property type="evidence" value="ECO:0007669"/>
    <property type="project" value="InterPro"/>
</dbReference>
<feature type="compositionally biased region" description="Basic and acidic residues" evidence="6">
    <location>
        <begin position="122"/>
        <end position="133"/>
    </location>
</feature>
<organism evidence="7 8">
    <name type="scientific">Enterobacter hormaechei subsp. steigerwaltii</name>
    <dbReference type="NCBI Taxonomy" id="299766"/>
    <lineage>
        <taxon>Bacteria</taxon>
        <taxon>Pseudomonadati</taxon>
        <taxon>Pseudomonadota</taxon>
        <taxon>Gammaproteobacteria</taxon>
        <taxon>Enterobacterales</taxon>
        <taxon>Enterobacteriaceae</taxon>
        <taxon>Enterobacter</taxon>
        <taxon>Enterobacter cloacae complex</taxon>
    </lineage>
</organism>
<evidence type="ECO:0000256" key="3">
    <source>
        <dbReference type="ARBA" id="ARBA00022722"/>
    </source>
</evidence>
<dbReference type="SUPFAM" id="SSF81593">
    <property type="entry name" value="Nucleotidyltransferase substrate binding subunit/domain"/>
    <property type="match status" value="1"/>
</dbReference>
<comment type="caution">
    <text evidence="7">The sequence shown here is derived from an EMBL/GenBank/DDBJ whole genome shotgun (WGS) entry which is preliminary data.</text>
</comment>
<keyword evidence="4" id="KW-0547">Nucleotide-binding</keyword>
<dbReference type="GO" id="GO:0000166">
    <property type="term" value="F:nucleotide binding"/>
    <property type="evidence" value="ECO:0007669"/>
    <property type="project" value="UniProtKB-KW"/>
</dbReference>
<dbReference type="PANTHER" id="PTHR34139:SF1">
    <property type="entry name" value="RNASE MJ1380-RELATED"/>
    <property type="match status" value="1"/>
</dbReference>
<evidence type="ECO:0000256" key="5">
    <source>
        <dbReference type="ARBA" id="ARBA00022801"/>
    </source>
</evidence>
<dbReference type="AlphaFoldDB" id="A0AAE4EBA7"/>
<evidence type="ECO:0000256" key="4">
    <source>
        <dbReference type="ARBA" id="ARBA00022741"/>
    </source>
</evidence>
<dbReference type="GO" id="GO:0016787">
    <property type="term" value="F:hydrolase activity"/>
    <property type="evidence" value="ECO:0007669"/>
    <property type="project" value="UniProtKB-KW"/>
</dbReference>
<keyword evidence="3" id="KW-0540">Nuclease</keyword>
<dbReference type="EMBL" id="JARDRS010000095">
    <property type="protein sequence ID" value="MDS0022428.1"/>
    <property type="molecule type" value="Genomic_DNA"/>
</dbReference>
<keyword evidence="5" id="KW-0378">Hydrolase</keyword>
<protein>
    <submittedName>
        <fullName evidence="7">DUF86 domain-containing protein</fullName>
    </submittedName>
</protein>
<dbReference type="Proteomes" id="UP001182277">
    <property type="component" value="Unassembled WGS sequence"/>
</dbReference>